<dbReference type="NCBIfam" id="TIGR02093">
    <property type="entry name" value="P_ylase"/>
    <property type="match status" value="1"/>
</dbReference>
<dbReference type="EMBL" id="BK032711">
    <property type="protein sequence ID" value="DAF56251.1"/>
    <property type="molecule type" value="Genomic_DNA"/>
</dbReference>
<evidence type="ECO:0000256" key="5">
    <source>
        <dbReference type="ARBA" id="ARBA00022533"/>
    </source>
</evidence>
<evidence type="ECO:0000256" key="1">
    <source>
        <dbReference type="ARBA" id="ARBA00001275"/>
    </source>
</evidence>
<evidence type="ECO:0000256" key="2">
    <source>
        <dbReference type="ARBA" id="ARBA00001933"/>
    </source>
</evidence>
<accession>A0A8S5SZP2</accession>
<dbReference type="FunFam" id="3.40.50.2000:FF:000003">
    <property type="entry name" value="Alpha-1,4 glucan phosphorylase"/>
    <property type="match status" value="1"/>
</dbReference>
<dbReference type="PANTHER" id="PTHR11468:SF3">
    <property type="entry name" value="GLYCOGEN PHOSPHORYLASE, LIVER FORM"/>
    <property type="match status" value="1"/>
</dbReference>
<dbReference type="InterPro" id="IPR011833">
    <property type="entry name" value="Glycg_phsphrylas"/>
</dbReference>
<sequence length="779" mass="87612">MNAKELLRQTESLLLQNDHITLAEASATQLHNALSTAAMNALTPTWVKCEAKRQANRQAYYLSAEYLVGRMVYNNLFCLGLLDDVKALLAEKGVDIAILEDIEDDAFGNGGLGRLAACFLDSAVTTNVPLTGYGLRYRYGLFKQTFVNGYQHEEPDDWSRFGDPWSIRRVDQAVVVKMKTGDVLAVPYDMPIIGYGAKNIGTLRLWQTESLHEIDFTAFNNQHYAQASADKNKAEDITKFLYPNDDRREGKQMRIKQQYVLVSASLQDMLRAYKKRHGDDYAWFAEEHAVQLNDTHPVMAIPELTRLLMEDGFTFDAAFEIVRNVFAYTNHTVMQEALEKWDLALLASVCPELVAIIRKIDAKFKADMAARGAEVKATRCIIWNNQVHMAQLAVYATVATNGVAAIHTEILKDDVFADWYALYPERFQNKTNGITQRRWLGLCNPELTALIEKHIGSGFLTDLDKLEALKPQISDDLCREFIAVKKEKKAQLAAEIEKREGVKLDPNMIFDIQVKRLHEYKRQLMNTMSILHLYFCLKDGTLTDFTPTAFIFGAKAAPGYARAKAIIHLTNMVADMVNNDPDTSPLLKVVFVHNYNCSWAEKLIPAADVSEQISTAGTEASGTGNMKLMLNGAVTLGTYDGANVEITEQAGRENEYIFGATVEEINALKKNGYDPRAIYKADKEIARVLDTMVDGTFPDPDGSIKELVSSLLLGASWHKPDHYFILHDFHSYVDAKLAVNRDYRDELSFARKCLMNIASAGMFSSDRTIAQYAKEIWKV</sequence>
<evidence type="ECO:0000256" key="8">
    <source>
        <dbReference type="ARBA" id="ARBA00022898"/>
    </source>
</evidence>
<dbReference type="GO" id="GO:0030170">
    <property type="term" value="F:pyridoxal phosphate binding"/>
    <property type="evidence" value="ECO:0007669"/>
    <property type="project" value="InterPro"/>
</dbReference>
<dbReference type="GO" id="GO:0008184">
    <property type="term" value="F:glycogen phosphorylase activity"/>
    <property type="evidence" value="ECO:0007669"/>
    <property type="project" value="InterPro"/>
</dbReference>
<dbReference type="Gene3D" id="3.40.50.2000">
    <property type="entry name" value="Glycogen Phosphorylase B"/>
    <property type="match status" value="2"/>
</dbReference>
<dbReference type="EC" id="2.4.1.1" evidence="4"/>
<comment type="cofactor">
    <cofactor evidence="2">
        <name>pyridoxal 5'-phosphate</name>
        <dbReference type="ChEBI" id="CHEBI:597326"/>
    </cofactor>
</comment>
<dbReference type="PANTHER" id="PTHR11468">
    <property type="entry name" value="GLYCOGEN PHOSPHORYLASE"/>
    <property type="match status" value="1"/>
</dbReference>
<dbReference type="FunFam" id="3.40.50.2000:FF:000807">
    <property type="entry name" value="Alpha-glucan phosphorylase 2, cytosolic"/>
    <property type="match status" value="1"/>
</dbReference>
<evidence type="ECO:0000256" key="3">
    <source>
        <dbReference type="ARBA" id="ARBA00006047"/>
    </source>
</evidence>
<evidence type="ECO:0000256" key="4">
    <source>
        <dbReference type="ARBA" id="ARBA00012591"/>
    </source>
</evidence>
<dbReference type="PROSITE" id="PS00102">
    <property type="entry name" value="PHOSPHORYLASE"/>
    <property type="match status" value="1"/>
</dbReference>
<organism evidence="10">
    <name type="scientific">Siphoviridae sp. ctPyh10</name>
    <dbReference type="NCBI Taxonomy" id="2827865"/>
    <lineage>
        <taxon>Viruses</taxon>
        <taxon>Duplodnaviria</taxon>
        <taxon>Heunggongvirae</taxon>
        <taxon>Uroviricota</taxon>
        <taxon>Caudoviricetes</taxon>
    </lineage>
</organism>
<dbReference type="InterPro" id="IPR035090">
    <property type="entry name" value="Pyridoxal_P_attach_site"/>
</dbReference>
<keyword evidence="7" id="KW-0808">Transferase</keyword>
<name>A0A8S5SZP2_9CAUD</name>
<keyword evidence="6" id="KW-0328">Glycosyltransferase</keyword>
<dbReference type="GO" id="GO:0005980">
    <property type="term" value="P:glycogen catabolic process"/>
    <property type="evidence" value="ECO:0007669"/>
    <property type="project" value="TreeGrafter"/>
</dbReference>
<dbReference type="Pfam" id="PF00343">
    <property type="entry name" value="Phosphorylase"/>
    <property type="match status" value="1"/>
</dbReference>
<keyword evidence="5" id="KW-0021">Allosteric enzyme</keyword>
<evidence type="ECO:0000256" key="9">
    <source>
        <dbReference type="ARBA" id="ARBA00023277"/>
    </source>
</evidence>
<evidence type="ECO:0000256" key="6">
    <source>
        <dbReference type="ARBA" id="ARBA00022676"/>
    </source>
</evidence>
<keyword evidence="8" id="KW-0663">Pyridoxal phosphate</keyword>
<proteinExistence type="inferred from homology"/>
<protein>
    <recommendedName>
        <fullName evidence="4">glycogen phosphorylase</fullName>
        <ecNumber evidence="4">2.4.1.1</ecNumber>
    </recommendedName>
</protein>
<comment type="catalytic activity">
    <reaction evidence="1">
        <text>[(1-&gt;4)-alpha-D-glucosyl](n) + phosphate = [(1-&gt;4)-alpha-D-glucosyl](n-1) + alpha-D-glucose 1-phosphate</text>
        <dbReference type="Rhea" id="RHEA:41732"/>
        <dbReference type="Rhea" id="RHEA-COMP:9584"/>
        <dbReference type="Rhea" id="RHEA-COMP:9586"/>
        <dbReference type="ChEBI" id="CHEBI:15444"/>
        <dbReference type="ChEBI" id="CHEBI:43474"/>
        <dbReference type="ChEBI" id="CHEBI:58601"/>
        <dbReference type="EC" id="2.4.1.1"/>
    </reaction>
</comment>
<dbReference type="PIRSF" id="PIRSF000460">
    <property type="entry name" value="Pprylas_GlgP"/>
    <property type="match status" value="1"/>
</dbReference>
<evidence type="ECO:0000313" key="10">
    <source>
        <dbReference type="EMBL" id="DAF56251.1"/>
    </source>
</evidence>
<comment type="similarity">
    <text evidence="3">Belongs to the glycogen phosphorylase family.</text>
</comment>
<dbReference type="InterPro" id="IPR000811">
    <property type="entry name" value="Glyco_trans_35"/>
</dbReference>
<evidence type="ECO:0000256" key="7">
    <source>
        <dbReference type="ARBA" id="ARBA00022679"/>
    </source>
</evidence>
<reference evidence="10" key="1">
    <citation type="journal article" date="2021" name="Proc. Natl. Acad. Sci. U.S.A.">
        <title>A Catalog of Tens of Thousands of Viruses from Human Metagenomes Reveals Hidden Associations with Chronic Diseases.</title>
        <authorList>
            <person name="Tisza M.J."/>
            <person name="Buck C.B."/>
        </authorList>
    </citation>
    <scope>NUCLEOTIDE SEQUENCE</scope>
    <source>
        <strain evidence="10">CtPyh10</strain>
    </source>
</reference>
<dbReference type="SUPFAM" id="SSF53756">
    <property type="entry name" value="UDP-Glycosyltransferase/glycogen phosphorylase"/>
    <property type="match status" value="1"/>
</dbReference>
<keyword evidence="9" id="KW-0119">Carbohydrate metabolism</keyword>
<dbReference type="CDD" id="cd04300">
    <property type="entry name" value="GT35_Glycogen_Phosphorylase"/>
    <property type="match status" value="1"/>
</dbReference>